<dbReference type="CDD" id="cd03716">
    <property type="entry name" value="SOCS_ASB_like"/>
    <property type="match status" value="1"/>
</dbReference>
<keyword evidence="3" id="KW-1185">Reference proteome</keyword>
<accession>A0AAV1YTH2</accession>
<organism evidence="2 3">
    <name type="scientific">Larinioides sclopetarius</name>
    <dbReference type="NCBI Taxonomy" id="280406"/>
    <lineage>
        <taxon>Eukaryota</taxon>
        <taxon>Metazoa</taxon>
        <taxon>Ecdysozoa</taxon>
        <taxon>Arthropoda</taxon>
        <taxon>Chelicerata</taxon>
        <taxon>Arachnida</taxon>
        <taxon>Araneae</taxon>
        <taxon>Araneomorphae</taxon>
        <taxon>Entelegynae</taxon>
        <taxon>Araneoidea</taxon>
        <taxon>Araneidae</taxon>
        <taxon>Larinioides</taxon>
    </lineage>
</organism>
<dbReference type="EMBL" id="CAXIEN010000004">
    <property type="protein sequence ID" value="CAL1262235.1"/>
    <property type="molecule type" value="Genomic_DNA"/>
</dbReference>
<dbReference type="GO" id="GO:0035556">
    <property type="term" value="P:intracellular signal transduction"/>
    <property type="evidence" value="ECO:0007669"/>
    <property type="project" value="InterPro"/>
</dbReference>
<protein>
    <recommendedName>
        <fullName evidence="1">SOCS box domain-containing protein</fullName>
    </recommendedName>
</protein>
<evidence type="ECO:0000313" key="2">
    <source>
        <dbReference type="EMBL" id="CAL1262235.1"/>
    </source>
</evidence>
<dbReference type="Pfam" id="PF07525">
    <property type="entry name" value="SOCS_box"/>
    <property type="match status" value="1"/>
</dbReference>
<dbReference type="Gene3D" id="1.10.750.20">
    <property type="entry name" value="SOCS box"/>
    <property type="match status" value="1"/>
</dbReference>
<evidence type="ECO:0000259" key="1">
    <source>
        <dbReference type="PROSITE" id="PS50225"/>
    </source>
</evidence>
<feature type="domain" description="SOCS box" evidence="1">
    <location>
        <begin position="345"/>
        <end position="387"/>
    </location>
</feature>
<reference evidence="2 3" key="1">
    <citation type="submission" date="2024-04" db="EMBL/GenBank/DDBJ databases">
        <authorList>
            <person name="Rising A."/>
            <person name="Reimegard J."/>
            <person name="Sonavane S."/>
            <person name="Akerstrom W."/>
            <person name="Nylinder S."/>
            <person name="Hedman E."/>
            <person name="Kallberg Y."/>
        </authorList>
    </citation>
    <scope>NUCLEOTIDE SEQUENCE [LARGE SCALE GENOMIC DNA]</scope>
</reference>
<comment type="caution">
    <text evidence="2">The sequence shown here is derived from an EMBL/GenBank/DDBJ whole genome shotgun (WGS) entry which is preliminary data.</text>
</comment>
<evidence type="ECO:0000313" key="3">
    <source>
        <dbReference type="Proteomes" id="UP001497382"/>
    </source>
</evidence>
<name>A0AAV1YTH2_9ARAC</name>
<dbReference type="PROSITE" id="PS50225">
    <property type="entry name" value="SOCS"/>
    <property type="match status" value="1"/>
</dbReference>
<sequence>MAVAVFNEASSFRRLQLDEAKDIVKQSSIVHKSITHLDLNIGEYNDFKNDIATLDTDSSAASKVCLPSKETFERFSHMLILKYEKEFYTPKIYVSKSWYRRKLQDFIILCIKRAEHTLISLEKFKFRGSNFWTIKDSMTFIDYYSLNILCMECYDSNTVKGILIALDILDPDFENAKAEVNQYFLYQNSILSSIGLSETTDFGKDIIRILMHNEFYTFVPHLLKRGFSLKASFSGNEDFEIWRFYYCPWDVRGISIRRRDFVYYAHRIHPDTRLNGIDILDRPAESQTLNGSKALTMMWRTIPDVLLTQEEISHVYNEVNMPHSVEKIQNFYKTIAGDCPQHPMPRSLEHYCRLIIRRALAFNRQLPHGINKLGLPPPLPSFLNLEY</sequence>
<proteinExistence type="predicted"/>
<dbReference type="Proteomes" id="UP001497382">
    <property type="component" value="Unassembled WGS sequence"/>
</dbReference>
<dbReference type="AlphaFoldDB" id="A0AAV1YTH2"/>
<dbReference type="SUPFAM" id="SSF158235">
    <property type="entry name" value="SOCS box-like"/>
    <property type="match status" value="1"/>
</dbReference>
<gene>
    <name evidence="2" type="ORF">LARSCL_LOCUS879</name>
</gene>
<dbReference type="InterPro" id="IPR001496">
    <property type="entry name" value="SOCS_box"/>
</dbReference>
<dbReference type="SMART" id="SM00969">
    <property type="entry name" value="SOCS_box"/>
    <property type="match status" value="1"/>
</dbReference>
<dbReference type="InterPro" id="IPR036036">
    <property type="entry name" value="SOCS_box-like_dom_sf"/>
</dbReference>